<accession>A0ACC8XID5</accession>
<organism evidence="1 2">
    <name type="scientific">Candidatus Epulonipiscium fishelsonii</name>
    <dbReference type="NCBI Taxonomy" id="77094"/>
    <lineage>
        <taxon>Bacteria</taxon>
        <taxon>Bacillati</taxon>
        <taxon>Bacillota</taxon>
        <taxon>Clostridia</taxon>
        <taxon>Lachnospirales</taxon>
        <taxon>Lachnospiraceae</taxon>
        <taxon>Candidatus Epulonipiscium</taxon>
    </lineage>
</organism>
<evidence type="ECO:0000313" key="2">
    <source>
        <dbReference type="Proteomes" id="UP000188637"/>
    </source>
</evidence>
<comment type="caution">
    <text evidence="1">The sequence shown here is derived from an EMBL/GenBank/DDBJ whole genome shotgun (WGS) entry which is preliminary data.</text>
</comment>
<name>A0ACC8XID5_9FIRM</name>
<protein>
    <submittedName>
        <fullName evidence="1">Uncharacterized protein</fullName>
    </submittedName>
</protein>
<gene>
    <name evidence="1" type="ORF">AN640_01165</name>
</gene>
<sequence>MKFNKIKKAIMLNTLLLPLFIMGCSNNSAENLDLEQQVSTLENQLLAEQEKNKKLQSQLIKLESDVRILLEAIQNPNSSVFLDDIYNENLLKVYTIDASNMETKIVDKLFVQDNLEDNLDFLANSLSKNVFENLDIEILGIENIDDKKIAYIDLQDEVNIPVTWTTFFQGSTGGKITTDSLKMTFLQPTYPYEWIDGISLTYEGAPIQGDHVEELASIIYR</sequence>
<proteinExistence type="predicted"/>
<dbReference type="EMBL" id="LJHD01000124">
    <property type="protein sequence ID" value="ONI44084.1"/>
    <property type="molecule type" value="Genomic_DNA"/>
</dbReference>
<dbReference type="Proteomes" id="UP000188637">
    <property type="component" value="Unassembled WGS sequence"/>
</dbReference>
<evidence type="ECO:0000313" key="1">
    <source>
        <dbReference type="EMBL" id="ONI44084.1"/>
    </source>
</evidence>
<keyword evidence="2" id="KW-1185">Reference proteome</keyword>
<reference evidence="1" key="1">
    <citation type="submission" date="2016-08" db="EMBL/GenBank/DDBJ databases">
        <authorList>
            <person name="Ngugi D.K."/>
            <person name="Miyake S."/>
            <person name="Stingl U."/>
        </authorList>
    </citation>
    <scope>NUCLEOTIDE SEQUENCE</scope>
    <source>
        <strain evidence="1">SCG-D08WGA-EpuloA1</strain>
    </source>
</reference>